<evidence type="ECO:0000313" key="2">
    <source>
        <dbReference type="Proteomes" id="UP000008136"/>
    </source>
</evidence>
<dbReference type="HOGENOM" id="CLU_2645718_0_0_2"/>
<dbReference type="Proteomes" id="UP000008136">
    <property type="component" value="Chromosome"/>
</dbReference>
<dbReference type="eggNOG" id="arCOG10392">
    <property type="taxonomic scope" value="Archaea"/>
</dbReference>
<keyword evidence="2" id="KW-1185">Reference proteome</keyword>
<dbReference type="EMBL" id="CP002588">
    <property type="protein sequence ID" value="AEA47413.1"/>
    <property type="molecule type" value="Genomic_DNA"/>
</dbReference>
<name>F2KNT6_ARCVS</name>
<evidence type="ECO:0000313" key="1">
    <source>
        <dbReference type="EMBL" id="AEA47413.1"/>
    </source>
</evidence>
<accession>F2KNT6</accession>
<gene>
    <name evidence="1" type="ordered locus">Arcve_1409</name>
</gene>
<dbReference type="AlphaFoldDB" id="F2KNT6"/>
<protein>
    <submittedName>
        <fullName evidence="1">Uncharacterized protein</fullName>
    </submittedName>
</protein>
<organism evidence="1 2">
    <name type="scientific">Archaeoglobus veneficus (strain DSM 11195 / SNP6)</name>
    <dbReference type="NCBI Taxonomy" id="693661"/>
    <lineage>
        <taxon>Archaea</taxon>
        <taxon>Methanobacteriati</taxon>
        <taxon>Methanobacteriota</taxon>
        <taxon>Archaeoglobi</taxon>
        <taxon>Archaeoglobales</taxon>
        <taxon>Archaeoglobaceae</taxon>
        <taxon>Archaeoglobus</taxon>
    </lineage>
</organism>
<dbReference type="KEGG" id="ave:Arcve_1409"/>
<proteinExistence type="predicted"/>
<sequence>MTFFDRKARLLLMLGMLNDVYADTASTVVNLRDFMSSHPEMREEIEEFGLNDLLSSATEFEKRVLEVMEKLKAELYRT</sequence>
<dbReference type="STRING" id="693661.Arcve_1409"/>
<reference evidence="1 2" key="1">
    <citation type="submission" date="2011-03" db="EMBL/GenBank/DDBJ databases">
        <title>The complete genome of Archaeoglobus veneficus SNP6.</title>
        <authorList>
            <consortium name="US DOE Joint Genome Institute (JGI-PGF)"/>
            <person name="Lucas S."/>
            <person name="Copeland A."/>
            <person name="Lapidus A."/>
            <person name="Bruce D."/>
            <person name="Goodwin L."/>
            <person name="Pitluck S."/>
            <person name="Kyrpides N."/>
            <person name="Mavromatis K."/>
            <person name="Pagani I."/>
            <person name="Ivanova N."/>
            <person name="Mikhailova N."/>
            <person name="Lu M."/>
            <person name="Detter J.C."/>
            <person name="Tapia R."/>
            <person name="Han C."/>
            <person name="Land M."/>
            <person name="Hauser L."/>
            <person name="Markowitz V."/>
            <person name="Cheng J.-F."/>
            <person name="Hugenholtz P."/>
            <person name="Woyke T."/>
            <person name="Wu D."/>
            <person name="Spring S."/>
            <person name="Brambilla E."/>
            <person name="Klenk H.-P."/>
            <person name="Eisen J.A."/>
        </authorList>
    </citation>
    <scope>NUCLEOTIDE SEQUENCE [LARGE SCALE GENOMIC DNA]</scope>
    <source>
        <strain>SNP6</strain>
    </source>
</reference>